<gene>
    <name evidence="4" type="ORF">PQJ61_12125</name>
</gene>
<evidence type="ECO:0000313" key="5">
    <source>
        <dbReference type="Proteomes" id="UP001221217"/>
    </source>
</evidence>
<dbReference type="NCBIfam" id="TIGR00177">
    <property type="entry name" value="molyb_syn"/>
    <property type="match status" value="1"/>
</dbReference>
<evidence type="ECO:0000313" key="4">
    <source>
        <dbReference type="EMBL" id="MDC7227502.1"/>
    </source>
</evidence>
<dbReference type="GO" id="GO:0006777">
    <property type="term" value="P:Mo-molybdopterin cofactor biosynthetic process"/>
    <property type="evidence" value="ECO:0007669"/>
    <property type="project" value="UniProtKB-KW"/>
</dbReference>
<accession>A0AAJ1IGH2</accession>
<dbReference type="AlphaFoldDB" id="A0AAJ1IGH2"/>
<dbReference type="Gene3D" id="3.40.980.10">
    <property type="entry name" value="MoaB/Mog-like domain"/>
    <property type="match status" value="1"/>
</dbReference>
<proteinExistence type="predicted"/>
<comment type="pathway">
    <text evidence="1">Cofactor biosynthesis; molybdopterin biosynthesis.</text>
</comment>
<feature type="domain" description="MoaB/Mog" evidence="3">
    <location>
        <begin position="12"/>
        <end position="155"/>
    </location>
</feature>
<dbReference type="InterPro" id="IPR036425">
    <property type="entry name" value="MoaB/Mog-like_dom_sf"/>
</dbReference>
<sequence length="166" mass="17923">MLILKNNAYTASVITVSDKGAAGLREDKSGPLAADMLEKLGFRVVKTEIIPDDFDAIVKALINHSDEGVNLVITSGGTGASPRDNTPEATMAVCEREIPGISELMRFKGYNITPFAVLSRGRSVIRKGSLIINLPGNPKAVSENIDILQPVLWHAVKMLEGRDTEH</sequence>
<evidence type="ECO:0000259" key="3">
    <source>
        <dbReference type="SMART" id="SM00852"/>
    </source>
</evidence>
<dbReference type="InterPro" id="IPR001453">
    <property type="entry name" value="MoaB/Mog_dom"/>
</dbReference>
<evidence type="ECO:0000256" key="2">
    <source>
        <dbReference type="ARBA" id="ARBA00023150"/>
    </source>
</evidence>
<dbReference type="InterPro" id="IPR051920">
    <property type="entry name" value="MPT_Adenylyltrnsfr/MoaC-Rel"/>
</dbReference>
<dbReference type="EMBL" id="JAQQAL010000026">
    <property type="protein sequence ID" value="MDC7227502.1"/>
    <property type="molecule type" value="Genomic_DNA"/>
</dbReference>
<dbReference type="SUPFAM" id="SSF53218">
    <property type="entry name" value="Molybdenum cofactor biosynthesis proteins"/>
    <property type="match status" value="1"/>
</dbReference>
<reference evidence="4 5" key="1">
    <citation type="submission" date="2022-12" db="EMBL/GenBank/DDBJ databases">
        <title>Metagenome assembled genome from gulf of manar.</title>
        <authorList>
            <person name="Kohli P."/>
            <person name="Pk S."/>
            <person name="Venkata Ramana C."/>
            <person name="Sasikala C."/>
        </authorList>
    </citation>
    <scope>NUCLEOTIDE SEQUENCE [LARGE SCALE GENOMIC DNA]</scope>
    <source>
        <strain evidence="4">JB008</strain>
    </source>
</reference>
<dbReference type="CDD" id="cd00886">
    <property type="entry name" value="MogA_MoaB"/>
    <property type="match status" value="1"/>
</dbReference>
<dbReference type="SMART" id="SM00852">
    <property type="entry name" value="MoCF_biosynth"/>
    <property type="match status" value="1"/>
</dbReference>
<name>A0AAJ1IGH2_9SPIO</name>
<organism evidence="4 5">
    <name type="scientific">Candidatus Thalassospirochaeta sargassi</name>
    <dbReference type="NCBI Taxonomy" id="3119039"/>
    <lineage>
        <taxon>Bacteria</taxon>
        <taxon>Pseudomonadati</taxon>
        <taxon>Spirochaetota</taxon>
        <taxon>Spirochaetia</taxon>
        <taxon>Spirochaetales</taxon>
        <taxon>Spirochaetaceae</taxon>
        <taxon>Candidatus Thalassospirochaeta</taxon>
    </lineage>
</organism>
<dbReference type="PANTHER" id="PTHR43764:SF1">
    <property type="entry name" value="MOLYBDOPTERIN MOLYBDOTRANSFERASE"/>
    <property type="match status" value="1"/>
</dbReference>
<comment type="caution">
    <text evidence="4">The sequence shown here is derived from an EMBL/GenBank/DDBJ whole genome shotgun (WGS) entry which is preliminary data.</text>
</comment>
<dbReference type="PANTHER" id="PTHR43764">
    <property type="entry name" value="MOLYBDENUM COFACTOR BIOSYNTHESIS"/>
    <property type="match status" value="1"/>
</dbReference>
<dbReference type="Proteomes" id="UP001221217">
    <property type="component" value="Unassembled WGS sequence"/>
</dbReference>
<evidence type="ECO:0000256" key="1">
    <source>
        <dbReference type="ARBA" id="ARBA00005046"/>
    </source>
</evidence>
<protein>
    <submittedName>
        <fullName evidence="4">MogA/MoaB family molybdenum cofactor biosynthesis protein</fullName>
    </submittedName>
</protein>
<dbReference type="Pfam" id="PF00994">
    <property type="entry name" value="MoCF_biosynth"/>
    <property type="match status" value="1"/>
</dbReference>
<keyword evidence="2" id="KW-0501">Molybdenum cofactor biosynthesis</keyword>